<dbReference type="Pfam" id="PF03178">
    <property type="entry name" value="CPSF_A"/>
    <property type="match status" value="1"/>
</dbReference>
<dbReference type="EMBL" id="GFDF01003085">
    <property type="protein sequence ID" value="JAV10999.1"/>
    <property type="molecule type" value="Transcribed_RNA"/>
</dbReference>
<evidence type="ECO:0000313" key="11">
    <source>
        <dbReference type="EMBL" id="JAV10999.1"/>
    </source>
</evidence>
<dbReference type="FunFam" id="2.130.10.10:FF:000027">
    <property type="entry name" value="Splicing factor 3B subunit 3"/>
    <property type="match status" value="1"/>
</dbReference>
<sequence>MYLYNLTLQKATGISHAVHGSFSGQKVQEILISRGKSLELLRPDPNTGKIHTLLSTEVFGVIRSLIAFRLTGGTKDYAIVGSDSGRVVILEYIAAKNVLEKVHQETFGKSGCRRIVPGQYSAIDPKGRAVMIGAIEKQKLVYILNRDSEARLTISSPLEAHKSNTLCYHMVGVDVGYENPMFACLEIDYEEADSDPTGEAAQKTQQTLTFYELDLGLNHVVRKYSEPLEEHANFLISVPGGNDGPSGVLICSENYLTYKNLGDQHDIRCPIPRRRNDLDDPERGMIFICSATHRTKSMYFFLVQTEQGDIFKVTLETDDDVVSEIKLKYFDTVPPSTTMCVMKTGFLFVACEFGNHYLYQIAHLGDDDDEPEFSSAMPLEEGDTFFFAPRPLKNLVLVDEMPSYAPILGCQVADLANEDTPQLYLMCGRGPRSSIRVLRHGLEVSEMAVSELPGNPNAVWTVKKRIDDEYDAYIIVSFVNATLVLSIGDTVEEVTDSGFLGTTPTLSCSSLGDDALVQVYPDGIRHIRADKRVNEWKAPGKKTIVKCAVNQRQVVIALSGGELVYFEMDPTGQLNEYTERKKMPSDVMCMALGTVPAGEQRSWFLAVGLADNTVRIISLDPSDCLSPRSMQALPSAAESLCLVEMGSAESQEDGGVTTTGSIYLNIGLNNGVLLRTVLDPVSGDLADTRTRYLGSRPVKLFRIQMQGSEAVLAMSSRTWLSYYYQNRFHLTPLSYETLEYASGFSSEQCAEGIVAISTNTLRILALEKLGAVFNQITFPLEYTPKRFAIHPDSGRLIVSETDHNAYTEETKTLRKNQMADEMREAAGEDEQELANEMADAFINEILPEDLFSAPKAGQTMWASQIRIMDPIHGHTIAKVPLAQNEAIMSMTLTRFHAAADGRWYLCVGITKELQLNPRISGNGYVDVYRIDSTCNMLEFVHRTEIDDVPGALCSFQGRLLAGVGRVLRIYDLGKKKLLRKCENKHIPNNIVNIQTMGHRIYASDVQESVFFLKYKRAENQLIIFADDTHPRWITATTLLDYDTIATADKFGNLSILRLPHSVTDDVDEDPTGNKSLWDRGLLSGASQKSENVTTFHVGEVVMSLQKATLIPGGSESLLYATLSGTVGALVPFTSREDFDFFQHLEMHMRNENPPLCGRDHLSYRSYYYPVKNVMDGDLCEQFTSLEPAKQKNIASDLGRVPSEVAKKLEDIRTRYAF</sequence>
<dbReference type="InterPro" id="IPR018846">
    <property type="entry name" value="Beta-prop_RSE1/DDB1/CPSF1_1st"/>
</dbReference>
<organism evidence="11">
    <name type="scientific">Nyssomyia neivai</name>
    <dbReference type="NCBI Taxonomy" id="330878"/>
    <lineage>
        <taxon>Eukaryota</taxon>
        <taxon>Metazoa</taxon>
        <taxon>Ecdysozoa</taxon>
        <taxon>Arthropoda</taxon>
        <taxon>Hexapoda</taxon>
        <taxon>Insecta</taxon>
        <taxon>Pterygota</taxon>
        <taxon>Neoptera</taxon>
        <taxon>Endopterygota</taxon>
        <taxon>Diptera</taxon>
        <taxon>Nematocera</taxon>
        <taxon>Psychodoidea</taxon>
        <taxon>Psychodidae</taxon>
        <taxon>Nyssomyia</taxon>
    </lineage>
</organism>
<dbReference type="SUPFAM" id="SSF50978">
    <property type="entry name" value="WD40 repeat-like"/>
    <property type="match status" value="1"/>
</dbReference>
<dbReference type="InterPro" id="IPR015943">
    <property type="entry name" value="WD40/YVTN_repeat-like_dom_sf"/>
</dbReference>
<evidence type="ECO:0000259" key="10">
    <source>
        <dbReference type="Pfam" id="PF23726"/>
    </source>
</evidence>
<evidence type="ECO:0000256" key="2">
    <source>
        <dbReference type="ARBA" id="ARBA00022664"/>
    </source>
</evidence>
<keyword evidence="5" id="KW-0539">Nucleus</keyword>
<evidence type="ECO:0000256" key="7">
    <source>
        <dbReference type="ARBA" id="ARBA00040929"/>
    </source>
</evidence>
<proteinExistence type="inferred from homology"/>
<dbReference type="Gene3D" id="1.10.150.910">
    <property type="match status" value="1"/>
</dbReference>
<dbReference type="FunFam" id="2.130.10.10:FF:000031">
    <property type="entry name" value="Splicing factor 3b subunit 3"/>
    <property type="match status" value="1"/>
</dbReference>
<evidence type="ECO:0000256" key="3">
    <source>
        <dbReference type="ARBA" id="ARBA00022728"/>
    </source>
</evidence>
<feature type="domain" description="RSE1/DDB1/CPSF1 first beta-propeller" evidence="9">
    <location>
        <begin position="14"/>
        <end position="401"/>
    </location>
</feature>
<keyword evidence="3" id="KW-0747">Spliceosome</keyword>
<comment type="similarity">
    <text evidence="6">Belongs to the RSE1 family.</text>
</comment>
<dbReference type="PANTHER" id="PTHR10644">
    <property type="entry name" value="DNA REPAIR/RNA PROCESSING CPSF FAMILY"/>
    <property type="match status" value="1"/>
</dbReference>
<protein>
    <recommendedName>
        <fullName evidence="7">Splicing factor 3B subunit 3</fullName>
    </recommendedName>
</protein>
<comment type="subcellular location">
    <subcellularLocation>
        <location evidence="1">Nucleus</location>
    </subcellularLocation>
</comment>
<dbReference type="AlphaFoldDB" id="A0A1L8DX60"/>
<dbReference type="GO" id="GO:0003676">
    <property type="term" value="F:nucleic acid binding"/>
    <property type="evidence" value="ECO:0007669"/>
    <property type="project" value="InterPro"/>
</dbReference>
<dbReference type="FunFam" id="1.10.150.910:FF:000002">
    <property type="entry name" value="Splicing factor 3B subunit 3"/>
    <property type="match status" value="1"/>
</dbReference>
<dbReference type="Pfam" id="PF10433">
    <property type="entry name" value="Beta-prop_RSE1_1st"/>
    <property type="match status" value="1"/>
</dbReference>
<dbReference type="InterPro" id="IPR036322">
    <property type="entry name" value="WD40_repeat_dom_sf"/>
</dbReference>
<evidence type="ECO:0000256" key="1">
    <source>
        <dbReference type="ARBA" id="ARBA00004123"/>
    </source>
</evidence>
<dbReference type="GO" id="GO:0006397">
    <property type="term" value="P:mRNA processing"/>
    <property type="evidence" value="ECO:0007669"/>
    <property type="project" value="UniProtKB-KW"/>
</dbReference>
<dbReference type="InterPro" id="IPR004871">
    <property type="entry name" value="RSE1/DDB1/CPSF1_C"/>
</dbReference>
<keyword evidence="2" id="KW-0507">mRNA processing</keyword>
<dbReference type="Gene3D" id="2.130.10.10">
    <property type="entry name" value="YVTN repeat-like/Quinoprotein amine dehydrogenase"/>
    <property type="match status" value="3"/>
</dbReference>
<dbReference type="InterPro" id="IPR050358">
    <property type="entry name" value="RSE1/DDB1/CFT1"/>
</dbReference>
<evidence type="ECO:0000256" key="6">
    <source>
        <dbReference type="ARBA" id="ARBA00038266"/>
    </source>
</evidence>
<accession>A0A1L8DX60</accession>
<feature type="domain" description="RSE1/DDB1/CPSF1 second beta-propeller" evidence="10">
    <location>
        <begin position="445"/>
        <end position="765"/>
    </location>
</feature>
<evidence type="ECO:0000256" key="5">
    <source>
        <dbReference type="ARBA" id="ARBA00023242"/>
    </source>
</evidence>
<evidence type="ECO:0000256" key="4">
    <source>
        <dbReference type="ARBA" id="ARBA00023187"/>
    </source>
</evidence>
<evidence type="ECO:0000259" key="8">
    <source>
        <dbReference type="Pfam" id="PF03178"/>
    </source>
</evidence>
<evidence type="ECO:0000259" key="9">
    <source>
        <dbReference type="Pfam" id="PF10433"/>
    </source>
</evidence>
<dbReference type="GO" id="GO:0005681">
    <property type="term" value="C:spliceosomal complex"/>
    <property type="evidence" value="ECO:0007669"/>
    <property type="project" value="UniProtKB-KW"/>
</dbReference>
<dbReference type="GO" id="GO:0008380">
    <property type="term" value="P:RNA splicing"/>
    <property type="evidence" value="ECO:0007669"/>
    <property type="project" value="UniProtKB-KW"/>
</dbReference>
<name>A0A1L8DX60_9DIPT</name>
<dbReference type="Pfam" id="PF23726">
    <property type="entry name" value="Beta-prop_RSE1_2nd"/>
    <property type="match status" value="1"/>
</dbReference>
<feature type="domain" description="RSE1/DDB1/CPSF1 C-terminal" evidence="8">
    <location>
        <begin position="862"/>
        <end position="1183"/>
    </location>
</feature>
<keyword evidence="4" id="KW-0508">mRNA splicing</keyword>
<reference evidence="11" key="1">
    <citation type="submission" date="2016-12" db="EMBL/GenBank/DDBJ databases">
        <title>An insight into the sialome and mialome of the sand fly, Nyssomyia neivai.</title>
        <authorList>
            <person name="Sebastian V."/>
            <person name="Goulart T.M."/>
            <person name="Oliveira W."/>
            <person name="Calvo E."/>
            <person name="Oliveira L.F."/>
            <person name="Pinto M.C."/>
            <person name="Rosselino A.M."/>
            <person name="Ribeiro J.M."/>
        </authorList>
    </citation>
    <scope>NUCLEOTIDE SEQUENCE</scope>
</reference>
<dbReference type="InterPro" id="IPR058543">
    <property type="entry name" value="Beta-prop_RSE1/DDB1/CPSF1_2nd"/>
</dbReference>